<comment type="caution">
    <text evidence="4">The sequence shown here is derived from an EMBL/GenBank/DDBJ whole genome shotgun (WGS) entry which is preliminary data.</text>
</comment>
<evidence type="ECO:0000313" key="5">
    <source>
        <dbReference type="Proteomes" id="UP000769157"/>
    </source>
</evidence>
<sequence>MLKITTHKALFRTGSRSVQAVRHASSASNASEPTSEHAVEQESSNEVKQPKRARKNYISTLPRVPSTNNIREKDLLLEQFFNGHLPLTKPIEHNHPAKPSLSFSPHAYKNSKVQNSSILNNLSKYKQIKREQADKNYHPFYSGHKKTQSAGILTHSSLETQEHNLEMLNLPTSYLQSLKPFKLPPTPGNETYRDDMIYVRKLEIEERDLKLQQETKKRVSENFELAKRGEKQLEQQDIGEFLDAIKRDIESDN</sequence>
<dbReference type="AlphaFoldDB" id="A0A9P8P1X8"/>
<dbReference type="Pfam" id="PF08692">
    <property type="entry name" value="Pet20"/>
    <property type="match status" value="1"/>
</dbReference>
<dbReference type="OrthoDB" id="3992052at2759"/>
<gene>
    <name evidence="4" type="ORF">OGAPHI_005198</name>
</gene>
<evidence type="ECO:0000256" key="2">
    <source>
        <dbReference type="ARBA" id="ARBA00023128"/>
    </source>
</evidence>
<evidence type="ECO:0000256" key="3">
    <source>
        <dbReference type="SAM" id="MobiDB-lite"/>
    </source>
</evidence>
<dbReference type="Proteomes" id="UP000769157">
    <property type="component" value="Unassembled WGS sequence"/>
</dbReference>
<reference evidence="4" key="2">
    <citation type="submission" date="2021-01" db="EMBL/GenBank/DDBJ databases">
        <authorList>
            <person name="Schikora-Tamarit M.A."/>
        </authorList>
    </citation>
    <scope>NUCLEOTIDE SEQUENCE</scope>
    <source>
        <strain evidence="4">CBS6075</strain>
    </source>
</reference>
<evidence type="ECO:0000256" key="1">
    <source>
        <dbReference type="ARBA" id="ARBA00004173"/>
    </source>
</evidence>
<dbReference type="EMBL" id="JAEUBE010000366">
    <property type="protein sequence ID" value="KAH3663795.1"/>
    <property type="molecule type" value="Genomic_DNA"/>
</dbReference>
<proteinExistence type="predicted"/>
<evidence type="ECO:0000313" key="4">
    <source>
        <dbReference type="EMBL" id="KAH3663795.1"/>
    </source>
</evidence>
<protein>
    <submittedName>
        <fullName evidence="4">Uncharacterized protein</fullName>
    </submittedName>
</protein>
<name>A0A9P8P1X8_9ASCO</name>
<dbReference type="GO" id="GO:0005739">
    <property type="term" value="C:mitochondrion"/>
    <property type="evidence" value="ECO:0007669"/>
    <property type="project" value="UniProtKB-SubCell"/>
</dbReference>
<dbReference type="InterPro" id="IPR014804">
    <property type="entry name" value="Pet20-like"/>
</dbReference>
<keyword evidence="2" id="KW-0496">Mitochondrion</keyword>
<feature type="region of interest" description="Disordered" evidence="3">
    <location>
        <begin position="15"/>
        <end position="53"/>
    </location>
</feature>
<keyword evidence="5" id="KW-1185">Reference proteome</keyword>
<comment type="subcellular location">
    <subcellularLocation>
        <location evidence="1">Mitochondrion</location>
    </subcellularLocation>
</comment>
<accession>A0A9P8P1X8</accession>
<dbReference type="RefSeq" id="XP_046060131.1">
    <property type="nucleotide sequence ID" value="XM_046206358.1"/>
</dbReference>
<organism evidence="4 5">
    <name type="scientific">Ogataea philodendri</name>
    <dbReference type="NCBI Taxonomy" id="1378263"/>
    <lineage>
        <taxon>Eukaryota</taxon>
        <taxon>Fungi</taxon>
        <taxon>Dikarya</taxon>
        <taxon>Ascomycota</taxon>
        <taxon>Saccharomycotina</taxon>
        <taxon>Pichiomycetes</taxon>
        <taxon>Pichiales</taxon>
        <taxon>Pichiaceae</taxon>
        <taxon>Ogataea</taxon>
    </lineage>
</organism>
<reference evidence="4" key="1">
    <citation type="journal article" date="2021" name="Open Biol.">
        <title>Shared evolutionary footprints suggest mitochondrial oxidative damage underlies multiple complex I losses in fungi.</title>
        <authorList>
            <person name="Schikora-Tamarit M.A."/>
            <person name="Marcet-Houben M."/>
            <person name="Nosek J."/>
            <person name="Gabaldon T."/>
        </authorList>
    </citation>
    <scope>NUCLEOTIDE SEQUENCE</scope>
    <source>
        <strain evidence="4">CBS6075</strain>
    </source>
</reference>
<dbReference type="GeneID" id="70237162"/>